<keyword evidence="4" id="KW-0969">Cilium</keyword>
<evidence type="ECO:0000256" key="4">
    <source>
        <dbReference type="ARBA" id="ARBA00023069"/>
    </source>
</evidence>
<keyword evidence="8" id="KW-1185">Reference proteome</keyword>
<organism evidence="7 8">
    <name type="scientific">Capnocytophaga canis</name>
    <dbReference type="NCBI Taxonomy" id="1848903"/>
    <lineage>
        <taxon>Bacteria</taxon>
        <taxon>Pseudomonadati</taxon>
        <taxon>Bacteroidota</taxon>
        <taxon>Flavobacteriia</taxon>
        <taxon>Flavobacteriales</taxon>
        <taxon>Flavobacteriaceae</taxon>
        <taxon>Capnocytophaga</taxon>
    </lineage>
</organism>
<dbReference type="GO" id="GO:0005737">
    <property type="term" value="C:cytoplasm"/>
    <property type="evidence" value="ECO:0007669"/>
    <property type="project" value="UniProtKB-SubCell"/>
</dbReference>
<evidence type="ECO:0000313" key="7">
    <source>
        <dbReference type="EMBL" id="CEN44128.1"/>
    </source>
</evidence>
<evidence type="ECO:0000256" key="2">
    <source>
        <dbReference type="ARBA" id="ARBA00004496"/>
    </source>
</evidence>
<gene>
    <name evidence="7" type="ORF">CCAND38_1540001</name>
</gene>
<proteinExistence type="predicted"/>
<dbReference type="Proteomes" id="UP000045051">
    <property type="component" value="Unassembled WGS sequence"/>
</dbReference>
<evidence type="ECO:0000313" key="8">
    <source>
        <dbReference type="Proteomes" id="UP000045051"/>
    </source>
</evidence>
<protein>
    <recommendedName>
        <fullName evidence="6">HYDIN/VesB/CFA65-like Ig-like domain-containing protein</fullName>
    </recommendedName>
</protein>
<dbReference type="AlphaFoldDB" id="A0A0B7I6R8"/>
<dbReference type="EMBL" id="CDOI01000062">
    <property type="protein sequence ID" value="CEN44128.1"/>
    <property type="molecule type" value="Genomic_DNA"/>
</dbReference>
<evidence type="ECO:0000259" key="6">
    <source>
        <dbReference type="Pfam" id="PF22544"/>
    </source>
</evidence>
<keyword evidence="5" id="KW-0966">Cell projection</keyword>
<dbReference type="Gene3D" id="2.60.40.10">
    <property type="entry name" value="Immunoglobulins"/>
    <property type="match status" value="1"/>
</dbReference>
<feature type="domain" description="HYDIN/VesB/CFA65-like Ig-like" evidence="6">
    <location>
        <begin position="29"/>
        <end position="117"/>
    </location>
</feature>
<name>A0A0B7I6R8_9FLAO</name>
<comment type="subcellular location">
    <subcellularLocation>
        <location evidence="1">Cell projection</location>
        <location evidence="1">Cilium</location>
    </subcellularLocation>
    <subcellularLocation>
        <location evidence="2">Cytoplasm</location>
    </subcellularLocation>
</comment>
<dbReference type="Pfam" id="PF22544">
    <property type="entry name" value="HYDIN_VesB_CFA65-like_Ig"/>
    <property type="match status" value="1"/>
</dbReference>
<reference evidence="7 8" key="1">
    <citation type="submission" date="2015-01" db="EMBL/GenBank/DDBJ databases">
        <authorList>
            <person name="MANFREDI Pablo"/>
        </authorList>
    </citation>
    <scope>NUCLEOTIDE SEQUENCE [LARGE SCALE GENOMIC DNA]</scope>
    <source>
        <strain evidence="7 8">CcD38</strain>
    </source>
</reference>
<dbReference type="InterPro" id="IPR013783">
    <property type="entry name" value="Ig-like_fold"/>
</dbReference>
<dbReference type="InterPro" id="IPR053879">
    <property type="entry name" value="HYDIN_VesB_CFA65-like_Ig"/>
</dbReference>
<dbReference type="NCBIfam" id="NF012200">
    <property type="entry name" value="choice_anch_D"/>
    <property type="match status" value="1"/>
</dbReference>
<evidence type="ECO:0000256" key="1">
    <source>
        <dbReference type="ARBA" id="ARBA00004138"/>
    </source>
</evidence>
<accession>A0A0B7I6R8</accession>
<evidence type="ECO:0000256" key="3">
    <source>
        <dbReference type="ARBA" id="ARBA00022490"/>
    </source>
</evidence>
<keyword evidence="3" id="KW-0963">Cytoplasm</keyword>
<evidence type="ECO:0000256" key="5">
    <source>
        <dbReference type="ARBA" id="ARBA00023273"/>
    </source>
</evidence>
<sequence>MVNSNAANGSAKIAVSAQVEEEQQKTEARISLSGNLNFGTLKVGEQSSRTLKVHNTGDATLEVTSISLPNGFSANSTSFSVAPNGSRDVQISFYSNNAGTYSGNITVNSNAISGSNRMAVSVEVERERQQQPQPTTNVRVNPEIGTYTPEIYQTDRCHFYKAGLSVVLGRVKSYNSNTNTVVFSIKKSNGTAFGQKAEVFVKDYLCSYNPLSRVNAAGKTEVDMSVRLNSRTGTHTFYVTVTSIDGNGNTHAYYSSPIIITFR</sequence>